<dbReference type="GO" id="GO:0006298">
    <property type="term" value="P:mismatch repair"/>
    <property type="evidence" value="ECO:0007669"/>
    <property type="project" value="TreeGrafter"/>
</dbReference>
<evidence type="ECO:0000256" key="8">
    <source>
        <dbReference type="ARBA" id="ARBA00022763"/>
    </source>
</evidence>
<keyword evidence="12" id="KW-0234">DNA repair</keyword>
<dbReference type="GO" id="GO:0035485">
    <property type="term" value="F:adenine/guanine mispair binding"/>
    <property type="evidence" value="ECO:0007669"/>
    <property type="project" value="TreeGrafter"/>
</dbReference>
<dbReference type="InterPro" id="IPR023170">
    <property type="entry name" value="HhH_base_excis_C"/>
</dbReference>
<dbReference type="Pfam" id="PF00633">
    <property type="entry name" value="HHH"/>
    <property type="match status" value="1"/>
</dbReference>
<dbReference type="EC" id="3.2.2.31" evidence="4 14"/>
<dbReference type="SMART" id="SM00478">
    <property type="entry name" value="ENDO3c"/>
    <property type="match status" value="1"/>
</dbReference>
<dbReference type="CDD" id="cd00056">
    <property type="entry name" value="ENDO3c"/>
    <property type="match status" value="1"/>
</dbReference>
<dbReference type="InterPro" id="IPR005760">
    <property type="entry name" value="A/G_AdeGlyc_MutY"/>
</dbReference>
<keyword evidence="7" id="KW-0479">Metal-binding</keyword>
<accession>A0A3E3DDA5</accession>
<dbReference type="PROSITE" id="PS01155">
    <property type="entry name" value="ENDONUCLEASE_III_2"/>
    <property type="match status" value="1"/>
</dbReference>
<evidence type="ECO:0000256" key="9">
    <source>
        <dbReference type="ARBA" id="ARBA00022801"/>
    </source>
</evidence>
<evidence type="ECO:0000256" key="7">
    <source>
        <dbReference type="ARBA" id="ARBA00022723"/>
    </source>
</evidence>
<dbReference type="CDD" id="cd03431">
    <property type="entry name" value="NUDIX_DNA_Glycosylase_C-MutY"/>
    <property type="match status" value="1"/>
</dbReference>
<dbReference type="GO" id="GO:0006284">
    <property type="term" value="P:base-excision repair"/>
    <property type="evidence" value="ECO:0007669"/>
    <property type="project" value="UniProtKB-UniRule"/>
</dbReference>
<dbReference type="PANTHER" id="PTHR42944:SF1">
    <property type="entry name" value="ADENINE DNA GLYCOSYLASE"/>
    <property type="match status" value="1"/>
</dbReference>
<name>A0A3E3DDA5_9FIRM</name>
<keyword evidence="9" id="KW-0378">Hydrolase</keyword>
<dbReference type="EMBL" id="QTJW01000027">
    <property type="protein sequence ID" value="RGD67223.1"/>
    <property type="molecule type" value="Genomic_DNA"/>
</dbReference>
<evidence type="ECO:0000256" key="1">
    <source>
        <dbReference type="ARBA" id="ARBA00000843"/>
    </source>
</evidence>
<keyword evidence="11" id="KW-0411">Iron-sulfur</keyword>
<keyword evidence="13 14" id="KW-0326">Glycosidase</keyword>
<evidence type="ECO:0000256" key="12">
    <source>
        <dbReference type="ARBA" id="ARBA00023204"/>
    </source>
</evidence>
<dbReference type="GO" id="GO:0032357">
    <property type="term" value="F:oxidized purine DNA binding"/>
    <property type="evidence" value="ECO:0007669"/>
    <property type="project" value="TreeGrafter"/>
</dbReference>
<comment type="cofactor">
    <cofactor evidence="14">
        <name>[4Fe-4S] cluster</name>
        <dbReference type="ChEBI" id="CHEBI:49883"/>
    </cofactor>
    <text evidence="14">Binds 1 [4Fe-4S] cluster.</text>
</comment>
<dbReference type="RefSeq" id="WP_002603377.1">
    <property type="nucleotide sequence ID" value="NZ_QTJW01000027.1"/>
</dbReference>
<dbReference type="InterPro" id="IPR004036">
    <property type="entry name" value="Endonuclease-III-like_CS2"/>
</dbReference>
<keyword evidence="6" id="KW-0004">4Fe-4S</keyword>
<dbReference type="Gene3D" id="1.10.1670.10">
    <property type="entry name" value="Helix-hairpin-Helix base-excision DNA repair enzymes (C-terminal)"/>
    <property type="match status" value="1"/>
</dbReference>
<evidence type="ECO:0000256" key="13">
    <source>
        <dbReference type="ARBA" id="ARBA00023295"/>
    </source>
</evidence>
<evidence type="ECO:0000256" key="2">
    <source>
        <dbReference type="ARBA" id="ARBA00002933"/>
    </source>
</evidence>
<evidence type="ECO:0000313" key="17">
    <source>
        <dbReference type="Proteomes" id="UP000261023"/>
    </source>
</evidence>
<comment type="caution">
    <text evidence="16">The sequence shown here is derived from an EMBL/GenBank/DDBJ whole genome shotgun (WGS) entry which is preliminary data.</text>
</comment>
<sequence>MNNYSFYDQLQTLEPKKDEFSKEERLKAMEKPLLSWYKNHARVLPWRENPEPYRVWISEIMLQQTRVEAVKPYFERFMAALPDTAALAAVPEDRLFKLWEGLGYYNRARNLKKAAGVVMEQYGGVIPASWEDLKTLPGIGSYTAGAIASIAYGIPVPAVDGNVLRVISRVTGSREDILKQSVKKQMEELLLGVMPQEGAGSYNQALIEIGAIVCVPNGEPLCGECPMASVCVARRDGLTKEIPVKTPKKSRRIEEKTVLILEWEGRTAIRKRDSSGLLASLYELPGVEGWLEDEALAQMYRVPLAAVRRLPEAKHIFSHVEWRMRGFAVELQEKPAGDYLWVTPEEIRETYSLPSAFKAYTMMIR</sequence>
<dbReference type="Gene3D" id="3.90.79.10">
    <property type="entry name" value="Nucleoside Triphosphate Pyrophosphohydrolase"/>
    <property type="match status" value="1"/>
</dbReference>
<reference evidence="16 17" key="1">
    <citation type="submission" date="2018-08" db="EMBL/GenBank/DDBJ databases">
        <title>A genome reference for cultivated species of the human gut microbiota.</title>
        <authorList>
            <person name="Zou Y."/>
            <person name="Xue W."/>
            <person name="Luo G."/>
        </authorList>
    </citation>
    <scope>NUCLEOTIDE SEQUENCE [LARGE SCALE GENOMIC DNA]</scope>
    <source>
        <strain evidence="16 17">AF19-13AC</strain>
    </source>
</reference>
<dbReference type="GO" id="GO:0000701">
    <property type="term" value="F:purine-specific mismatch base pair DNA N-glycosylase activity"/>
    <property type="evidence" value="ECO:0007669"/>
    <property type="project" value="UniProtKB-EC"/>
</dbReference>
<dbReference type="Pfam" id="PF00730">
    <property type="entry name" value="HhH-GPD"/>
    <property type="match status" value="1"/>
</dbReference>
<dbReference type="NCBIfam" id="TIGR01084">
    <property type="entry name" value="mutY"/>
    <property type="match status" value="1"/>
</dbReference>
<dbReference type="InterPro" id="IPR044298">
    <property type="entry name" value="MIG/MutY"/>
</dbReference>
<dbReference type="GO" id="GO:0034039">
    <property type="term" value="F:8-oxo-7,8-dihydroguanine DNA N-glycosylase activity"/>
    <property type="evidence" value="ECO:0007669"/>
    <property type="project" value="TreeGrafter"/>
</dbReference>
<dbReference type="Gene3D" id="1.10.340.30">
    <property type="entry name" value="Hypothetical protein, domain 2"/>
    <property type="match status" value="1"/>
</dbReference>
<gene>
    <name evidence="16" type="primary">mutY</name>
    <name evidence="16" type="ORF">DWX31_28100</name>
</gene>
<dbReference type="GO" id="GO:0051539">
    <property type="term" value="F:4 iron, 4 sulfur cluster binding"/>
    <property type="evidence" value="ECO:0007669"/>
    <property type="project" value="UniProtKB-UniRule"/>
</dbReference>
<dbReference type="SUPFAM" id="SSF48150">
    <property type="entry name" value="DNA-glycosylase"/>
    <property type="match status" value="1"/>
</dbReference>
<dbReference type="InterPro" id="IPR000445">
    <property type="entry name" value="HhH_motif"/>
</dbReference>
<evidence type="ECO:0000256" key="10">
    <source>
        <dbReference type="ARBA" id="ARBA00023004"/>
    </source>
</evidence>
<dbReference type="InterPro" id="IPR029119">
    <property type="entry name" value="MutY_C"/>
</dbReference>
<dbReference type="AlphaFoldDB" id="A0A3E3DDA5"/>
<dbReference type="InterPro" id="IPR011257">
    <property type="entry name" value="DNA_glycosylase"/>
</dbReference>
<evidence type="ECO:0000256" key="14">
    <source>
        <dbReference type="RuleBase" id="RU365096"/>
    </source>
</evidence>
<evidence type="ECO:0000256" key="4">
    <source>
        <dbReference type="ARBA" id="ARBA00012045"/>
    </source>
</evidence>
<dbReference type="SUPFAM" id="SSF55811">
    <property type="entry name" value="Nudix"/>
    <property type="match status" value="1"/>
</dbReference>
<dbReference type="PANTHER" id="PTHR42944">
    <property type="entry name" value="ADENINE DNA GLYCOSYLASE"/>
    <property type="match status" value="1"/>
</dbReference>
<keyword evidence="10 14" id="KW-0408">Iron</keyword>
<keyword evidence="8 14" id="KW-0227">DNA damage</keyword>
<dbReference type="OrthoDB" id="9802365at2"/>
<evidence type="ECO:0000256" key="3">
    <source>
        <dbReference type="ARBA" id="ARBA00008343"/>
    </source>
</evidence>
<organism evidence="16 17">
    <name type="scientific">Hungatella hathewayi</name>
    <dbReference type="NCBI Taxonomy" id="154046"/>
    <lineage>
        <taxon>Bacteria</taxon>
        <taxon>Bacillati</taxon>
        <taxon>Bacillota</taxon>
        <taxon>Clostridia</taxon>
        <taxon>Lachnospirales</taxon>
        <taxon>Lachnospiraceae</taxon>
        <taxon>Hungatella</taxon>
    </lineage>
</organism>
<dbReference type="FunFam" id="1.10.340.30:FF:000002">
    <property type="entry name" value="Adenine DNA glycosylase"/>
    <property type="match status" value="1"/>
</dbReference>
<dbReference type="InterPro" id="IPR015797">
    <property type="entry name" value="NUDIX_hydrolase-like_dom_sf"/>
</dbReference>
<evidence type="ECO:0000313" key="16">
    <source>
        <dbReference type="EMBL" id="RGD67223.1"/>
    </source>
</evidence>
<proteinExistence type="inferred from homology"/>
<evidence type="ECO:0000259" key="15">
    <source>
        <dbReference type="SMART" id="SM00478"/>
    </source>
</evidence>
<protein>
    <recommendedName>
        <fullName evidence="5 14">Adenine DNA glycosylase</fullName>
        <ecNumber evidence="4 14">3.2.2.31</ecNumber>
    </recommendedName>
</protein>
<evidence type="ECO:0000256" key="11">
    <source>
        <dbReference type="ARBA" id="ARBA00023014"/>
    </source>
</evidence>
<dbReference type="Proteomes" id="UP000261023">
    <property type="component" value="Unassembled WGS sequence"/>
</dbReference>
<feature type="domain" description="HhH-GPD" evidence="15">
    <location>
        <begin position="61"/>
        <end position="212"/>
    </location>
</feature>
<comment type="function">
    <text evidence="2">Adenine glycosylase active on G-A mispairs. MutY also corrects error-prone DNA synthesis past GO lesions which are due to the oxidatively damaged form of guanine: 7,8-dihydro-8-oxoguanine (8-oxo-dGTP).</text>
</comment>
<dbReference type="InterPro" id="IPR003265">
    <property type="entry name" value="HhH-GPD_domain"/>
</dbReference>
<comment type="similarity">
    <text evidence="3 14">Belongs to the Nth/MutY family.</text>
</comment>
<dbReference type="GO" id="GO:0046872">
    <property type="term" value="F:metal ion binding"/>
    <property type="evidence" value="ECO:0007669"/>
    <property type="project" value="UniProtKB-UniRule"/>
</dbReference>
<comment type="catalytic activity">
    <reaction evidence="1 14">
        <text>Hydrolyzes free adenine bases from 7,8-dihydro-8-oxoguanine:adenine mismatched double-stranded DNA, leaving an apurinic site.</text>
        <dbReference type="EC" id="3.2.2.31"/>
    </reaction>
</comment>
<evidence type="ECO:0000256" key="6">
    <source>
        <dbReference type="ARBA" id="ARBA00022485"/>
    </source>
</evidence>
<dbReference type="Pfam" id="PF14815">
    <property type="entry name" value="NUDIX_4"/>
    <property type="match status" value="1"/>
</dbReference>
<evidence type="ECO:0000256" key="5">
    <source>
        <dbReference type="ARBA" id="ARBA00022023"/>
    </source>
</evidence>